<proteinExistence type="predicted"/>
<evidence type="ECO:0000313" key="1">
    <source>
        <dbReference type="EMBL" id="MBX46261.1"/>
    </source>
</evidence>
<reference evidence="1" key="1">
    <citation type="submission" date="2018-02" db="EMBL/GenBank/DDBJ databases">
        <title>Rhizophora mucronata_Transcriptome.</title>
        <authorList>
            <person name="Meera S.P."/>
            <person name="Sreeshan A."/>
            <person name="Augustine A."/>
        </authorList>
    </citation>
    <scope>NUCLEOTIDE SEQUENCE</scope>
    <source>
        <tissue evidence="1">Leaf</tissue>
    </source>
</reference>
<dbReference type="AlphaFoldDB" id="A0A2P2NV84"/>
<protein>
    <submittedName>
        <fullName evidence="1">Uncharacterized protein</fullName>
    </submittedName>
</protein>
<organism evidence="1">
    <name type="scientific">Rhizophora mucronata</name>
    <name type="common">Asiatic mangrove</name>
    <dbReference type="NCBI Taxonomy" id="61149"/>
    <lineage>
        <taxon>Eukaryota</taxon>
        <taxon>Viridiplantae</taxon>
        <taxon>Streptophyta</taxon>
        <taxon>Embryophyta</taxon>
        <taxon>Tracheophyta</taxon>
        <taxon>Spermatophyta</taxon>
        <taxon>Magnoliopsida</taxon>
        <taxon>eudicotyledons</taxon>
        <taxon>Gunneridae</taxon>
        <taxon>Pentapetalae</taxon>
        <taxon>rosids</taxon>
        <taxon>fabids</taxon>
        <taxon>Malpighiales</taxon>
        <taxon>Rhizophoraceae</taxon>
        <taxon>Rhizophora</taxon>
    </lineage>
</organism>
<sequence>MFLFSASCVHFKMEITFTASMLQ</sequence>
<accession>A0A2P2NV84</accession>
<name>A0A2P2NV84_RHIMU</name>
<dbReference type="EMBL" id="GGEC01065777">
    <property type="protein sequence ID" value="MBX46261.1"/>
    <property type="molecule type" value="Transcribed_RNA"/>
</dbReference>